<evidence type="ECO:0000256" key="3">
    <source>
        <dbReference type="ARBA" id="ARBA00011209"/>
    </source>
</evidence>
<evidence type="ECO:0000256" key="1">
    <source>
        <dbReference type="ARBA" id="ARBA00004496"/>
    </source>
</evidence>
<evidence type="ECO:0000256" key="5">
    <source>
        <dbReference type="ARBA" id="ARBA00022598"/>
    </source>
</evidence>
<dbReference type="EC" id="6.1.1.20" evidence="13"/>
<evidence type="ECO:0000256" key="4">
    <source>
        <dbReference type="ARBA" id="ARBA00022490"/>
    </source>
</evidence>
<dbReference type="Pfam" id="PF01409">
    <property type="entry name" value="tRNA-synt_2d"/>
    <property type="match status" value="1"/>
</dbReference>
<keyword evidence="9 13" id="KW-0460">Magnesium</keyword>
<keyword evidence="10 13" id="KW-0648">Protein biosynthesis</keyword>
<dbReference type="RefSeq" id="WP_036856335.1">
    <property type="nucleotide sequence ID" value="NZ_JRNU01000041.1"/>
</dbReference>
<comment type="catalytic activity">
    <reaction evidence="12 13">
        <text>tRNA(Phe) + L-phenylalanine + ATP = L-phenylalanyl-tRNA(Phe) + AMP + diphosphate + H(+)</text>
        <dbReference type="Rhea" id="RHEA:19413"/>
        <dbReference type="Rhea" id="RHEA-COMP:9668"/>
        <dbReference type="Rhea" id="RHEA-COMP:9699"/>
        <dbReference type="ChEBI" id="CHEBI:15378"/>
        <dbReference type="ChEBI" id="CHEBI:30616"/>
        <dbReference type="ChEBI" id="CHEBI:33019"/>
        <dbReference type="ChEBI" id="CHEBI:58095"/>
        <dbReference type="ChEBI" id="CHEBI:78442"/>
        <dbReference type="ChEBI" id="CHEBI:78531"/>
        <dbReference type="ChEBI" id="CHEBI:456215"/>
        <dbReference type="EC" id="6.1.1.20"/>
    </reaction>
</comment>
<comment type="caution">
    <text evidence="15">The sequence shown here is derived from an EMBL/GenBank/DDBJ whole genome shotgun (WGS) entry which is preliminary data.</text>
</comment>
<dbReference type="InterPro" id="IPR045864">
    <property type="entry name" value="aa-tRNA-synth_II/BPL/LPL"/>
</dbReference>
<proteinExistence type="inferred from homology"/>
<dbReference type="InterPro" id="IPR010978">
    <property type="entry name" value="tRNA-bd_arm"/>
</dbReference>
<dbReference type="PANTHER" id="PTHR11538">
    <property type="entry name" value="PHENYLALANYL-TRNA SYNTHETASE"/>
    <property type="match status" value="1"/>
</dbReference>
<comment type="cofactor">
    <cofactor evidence="13">
        <name>Mg(2+)</name>
        <dbReference type="ChEBI" id="CHEBI:18420"/>
    </cofactor>
    <text evidence="13">Binds 2 magnesium ions per tetramer.</text>
</comment>
<gene>
    <name evidence="13" type="primary">pheS</name>
    <name evidence="15" type="ORF">HMPREF9302_07820</name>
</gene>
<organism evidence="15 16">
    <name type="scientific">Prevotella amnii DNF00058</name>
    <dbReference type="NCBI Taxonomy" id="1401066"/>
    <lineage>
        <taxon>Bacteria</taxon>
        <taxon>Pseudomonadati</taxon>
        <taxon>Bacteroidota</taxon>
        <taxon>Bacteroidia</taxon>
        <taxon>Bacteroidales</taxon>
        <taxon>Prevotellaceae</taxon>
        <taxon>Prevotella</taxon>
    </lineage>
</organism>
<feature type="binding site" evidence="13">
    <location>
        <position position="257"/>
    </location>
    <ligand>
        <name>Mg(2+)</name>
        <dbReference type="ChEBI" id="CHEBI:18420"/>
        <note>shared with beta subunit</note>
    </ligand>
</feature>
<sequence>MLLEKIDNLLKEVNQLSAKNTEEVEQFRLRFLSRKGEIAALMSEFRNVAANQKKEVGIRINELKRRTQEKINALKEQLEVKDAQSNDIDLTRTAYPIELGTRHPLTLVKNEIIDIFARMGFTLFQGPEIDDDKHVFTMLNFAADHPARDMQDTFFIDRSNSVDVTKNVLLRSHTSNDEAHYMSTHKPPIRVLCPGRVYRNEAISARAHCFFHQVEGLYIDKGVSFTDLKQVLLTFAREMFGVNTKIRLRPSYFPFTEPSAEMDISCNICGGKGCGFCKHTGWVEILGCGMVDPHDLEACGIDPLIYTGYAFGMGVERITNLKYRVSDLRLFSENDTRFLREFEGVQ</sequence>
<evidence type="ECO:0000256" key="7">
    <source>
        <dbReference type="ARBA" id="ARBA00022741"/>
    </source>
</evidence>
<dbReference type="GO" id="GO:0000287">
    <property type="term" value="F:magnesium ion binding"/>
    <property type="evidence" value="ECO:0007669"/>
    <property type="project" value="UniProtKB-UniRule"/>
</dbReference>
<dbReference type="CDD" id="cd00496">
    <property type="entry name" value="PheRS_alpha_core"/>
    <property type="match status" value="1"/>
</dbReference>
<dbReference type="EMBL" id="JRNU01000041">
    <property type="protein sequence ID" value="KGF51301.1"/>
    <property type="molecule type" value="Genomic_DNA"/>
</dbReference>
<dbReference type="HAMAP" id="MF_00281">
    <property type="entry name" value="Phe_tRNA_synth_alpha1"/>
    <property type="match status" value="1"/>
</dbReference>
<dbReference type="GO" id="GO:0005524">
    <property type="term" value="F:ATP binding"/>
    <property type="evidence" value="ECO:0007669"/>
    <property type="project" value="UniProtKB-UniRule"/>
</dbReference>
<dbReference type="OrthoDB" id="9800719at2"/>
<name>A0A096AXA6_9BACT</name>
<dbReference type="GO" id="GO:0004826">
    <property type="term" value="F:phenylalanine-tRNA ligase activity"/>
    <property type="evidence" value="ECO:0007669"/>
    <property type="project" value="UniProtKB-UniRule"/>
</dbReference>
<evidence type="ECO:0000256" key="9">
    <source>
        <dbReference type="ARBA" id="ARBA00022842"/>
    </source>
</evidence>
<dbReference type="SUPFAM" id="SSF55681">
    <property type="entry name" value="Class II aaRS and biotin synthetases"/>
    <property type="match status" value="1"/>
</dbReference>
<dbReference type="SUPFAM" id="SSF46589">
    <property type="entry name" value="tRNA-binding arm"/>
    <property type="match status" value="1"/>
</dbReference>
<evidence type="ECO:0000256" key="6">
    <source>
        <dbReference type="ARBA" id="ARBA00022723"/>
    </source>
</evidence>
<dbReference type="InterPro" id="IPR004529">
    <property type="entry name" value="Phe-tRNA-synth_IIc_asu"/>
</dbReference>
<evidence type="ECO:0000313" key="16">
    <source>
        <dbReference type="Proteomes" id="UP000029614"/>
    </source>
</evidence>
<dbReference type="GO" id="GO:0005737">
    <property type="term" value="C:cytoplasm"/>
    <property type="evidence" value="ECO:0007669"/>
    <property type="project" value="UniProtKB-SubCell"/>
</dbReference>
<evidence type="ECO:0000256" key="8">
    <source>
        <dbReference type="ARBA" id="ARBA00022840"/>
    </source>
</evidence>
<dbReference type="Proteomes" id="UP000029614">
    <property type="component" value="Unassembled WGS sequence"/>
</dbReference>
<dbReference type="InterPro" id="IPR002319">
    <property type="entry name" value="Phenylalanyl-tRNA_Synthase"/>
</dbReference>
<keyword evidence="5 13" id="KW-0436">Ligase</keyword>
<dbReference type="NCBIfam" id="TIGR00468">
    <property type="entry name" value="pheS"/>
    <property type="match status" value="1"/>
</dbReference>
<keyword evidence="7 13" id="KW-0547">Nucleotide-binding</keyword>
<keyword evidence="11 13" id="KW-0030">Aminoacyl-tRNA synthetase</keyword>
<dbReference type="InterPro" id="IPR006195">
    <property type="entry name" value="aa-tRNA-synth_II"/>
</dbReference>
<reference evidence="15 16" key="1">
    <citation type="submission" date="2014-07" db="EMBL/GenBank/DDBJ databases">
        <authorList>
            <person name="McCorrison J."/>
            <person name="Sanka R."/>
            <person name="Torralba M."/>
            <person name="Gillis M."/>
            <person name="Haft D.H."/>
            <person name="Methe B."/>
            <person name="Sutton G."/>
            <person name="Nelson K.E."/>
        </authorList>
    </citation>
    <scope>NUCLEOTIDE SEQUENCE [LARGE SCALE GENOMIC DNA]</scope>
    <source>
        <strain evidence="15 16">DNF00058</strain>
    </source>
</reference>
<dbReference type="Pfam" id="PF02912">
    <property type="entry name" value="Phe_tRNA-synt_N"/>
    <property type="match status" value="1"/>
</dbReference>
<dbReference type="PANTHER" id="PTHR11538:SF41">
    <property type="entry name" value="PHENYLALANINE--TRNA LIGASE, MITOCHONDRIAL"/>
    <property type="match status" value="1"/>
</dbReference>
<evidence type="ECO:0000259" key="14">
    <source>
        <dbReference type="PROSITE" id="PS50862"/>
    </source>
</evidence>
<keyword evidence="6 13" id="KW-0479">Metal-binding</keyword>
<accession>A0A096AXA6</accession>
<dbReference type="GO" id="GO:0006432">
    <property type="term" value="P:phenylalanyl-tRNA aminoacylation"/>
    <property type="evidence" value="ECO:0007669"/>
    <property type="project" value="UniProtKB-UniRule"/>
</dbReference>
<comment type="subcellular location">
    <subcellularLocation>
        <location evidence="1 13">Cytoplasm</location>
    </subcellularLocation>
</comment>
<keyword evidence="4 13" id="KW-0963">Cytoplasm</keyword>
<comment type="subunit">
    <text evidence="3 13">Tetramer of two alpha and two beta subunits.</text>
</comment>
<keyword evidence="16" id="KW-1185">Reference proteome</keyword>
<dbReference type="AlphaFoldDB" id="A0A096AXA6"/>
<dbReference type="InterPro" id="IPR022911">
    <property type="entry name" value="Phe_tRNA_ligase_alpha1_bac"/>
</dbReference>
<dbReference type="InterPro" id="IPR004188">
    <property type="entry name" value="Phe-tRNA_ligase_II_N"/>
</dbReference>
<evidence type="ECO:0000256" key="2">
    <source>
        <dbReference type="ARBA" id="ARBA00010207"/>
    </source>
</evidence>
<protein>
    <recommendedName>
        <fullName evidence="13">Phenylalanine--tRNA ligase alpha subunit</fullName>
        <ecNumber evidence="13">6.1.1.20</ecNumber>
    </recommendedName>
    <alternativeName>
        <fullName evidence="13">Phenylalanyl-tRNA synthetase alpha subunit</fullName>
        <shortName evidence="13">PheRS</shortName>
    </alternativeName>
</protein>
<dbReference type="Gene3D" id="3.30.930.10">
    <property type="entry name" value="Bira Bifunctional Protein, Domain 2"/>
    <property type="match status" value="1"/>
</dbReference>
<evidence type="ECO:0000313" key="15">
    <source>
        <dbReference type="EMBL" id="KGF51301.1"/>
    </source>
</evidence>
<evidence type="ECO:0000256" key="12">
    <source>
        <dbReference type="ARBA" id="ARBA00049255"/>
    </source>
</evidence>
<dbReference type="PROSITE" id="PS50862">
    <property type="entry name" value="AA_TRNA_LIGASE_II"/>
    <property type="match status" value="1"/>
</dbReference>
<evidence type="ECO:0000256" key="10">
    <source>
        <dbReference type="ARBA" id="ARBA00022917"/>
    </source>
</evidence>
<evidence type="ECO:0000256" key="11">
    <source>
        <dbReference type="ARBA" id="ARBA00023146"/>
    </source>
</evidence>
<dbReference type="GO" id="GO:0000049">
    <property type="term" value="F:tRNA binding"/>
    <property type="evidence" value="ECO:0007669"/>
    <property type="project" value="InterPro"/>
</dbReference>
<evidence type="ECO:0000256" key="13">
    <source>
        <dbReference type="HAMAP-Rule" id="MF_00281"/>
    </source>
</evidence>
<comment type="similarity">
    <text evidence="2 13">Belongs to the class-II aminoacyl-tRNA synthetase family. Phe-tRNA synthetase alpha subunit type 1 subfamily.</text>
</comment>
<keyword evidence="8 13" id="KW-0067">ATP-binding</keyword>
<feature type="domain" description="Aminoacyl-transfer RNA synthetases class-II family profile" evidence="14">
    <location>
        <begin position="108"/>
        <end position="341"/>
    </location>
</feature>